<keyword evidence="5" id="KW-0547">Nucleotide-binding</keyword>
<accession>A0A8S0W3J5</accession>
<dbReference type="GO" id="GO:0005524">
    <property type="term" value="F:ATP binding"/>
    <property type="evidence" value="ECO:0007669"/>
    <property type="project" value="UniProtKB-KW"/>
</dbReference>
<dbReference type="InterPro" id="IPR003439">
    <property type="entry name" value="ABC_transporter-like_ATP-bd"/>
</dbReference>
<reference evidence="13 14" key="1">
    <citation type="submission" date="2020-01" db="EMBL/GenBank/DDBJ databases">
        <authorList>
            <person name="Gupta K D."/>
        </authorList>
    </citation>
    <scope>NUCLEOTIDE SEQUENCE [LARGE SCALE GENOMIC DNA]</scope>
</reference>
<evidence type="ECO:0000256" key="7">
    <source>
        <dbReference type="ARBA" id="ARBA00022989"/>
    </source>
</evidence>
<dbReference type="Pfam" id="PF00005">
    <property type="entry name" value="ABC_tran"/>
    <property type="match status" value="2"/>
</dbReference>
<dbReference type="Proteomes" id="UP000467700">
    <property type="component" value="Unassembled WGS sequence"/>
</dbReference>
<comment type="subcellular location">
    <subcellularLocation>
        <location evidence="1">Cell membrane</location>
        <topology evidence="1">Multi-pass membrane protein</topology>
    </subcellularLocation>
</comment>
<evidence type="ECO:0000313" key="14">
    <source>
        <dbReference type="Proteomes" id="UP000467700"/>
    </source>
</evidence>
<evidence type="ECO:0008006" key="15">
    <source>
        <dbReference type="Google" id="ProtNLM"/>
    </source>
</evidence>
<dbReference type="Gene3D" id="3.40.50.300">
    <property type="entry name" value="P-loop containing nucleotide triphosphate hydrolases"/>
    <property type="match status" value="2"/>
</dbReference>
<dbReference type="EMBL" id="CACVBS010000031">
    <property type="protein sequence ID" value="CAA7261014.1"/>
    <property type="molecule type" value="Genomic_DNA"/>
</dbReference>
<name>A0A8S0W3J5_CYCAE</name>
<keyword evidence="7 10" id="KW-1133">Transmembrane helix</keyword>
<feature type="transmembrane region" description="Helical" evidence="10">
    <location>
        <begin position="20"/>
        <end position="41"/>
    </location>
</feature>
<dbReference type="Pfam" id="PF00664">
    <property type="entry name" value="ABC_membrane"/>
    <property type="match status" value="2"/>
</dbReference>
<evidence type="ECO:0000259" key="11">
    <source>
        <dbReference type="PROSITE" id="PS50893"/>
    </source>
</evidence>
<dbReference type="SUPFAM" id="SSF52540">
    <property type="entry name" value="P-loop containing nucleoside triphosphate hydrolases"/>
    <property type="match status" value="2"/>
</dbReference>
<evidence type="ECO:0000256" key="3">
    <source>
        <dbReference type="ARBA" id="ARBA00022475"/>
    </source>
</evidence>
<keyword evidence="4 10" id="KW-0812">Transmembrane</keyword>
<evidence type="ECO:0000256" key="8">
    <source>
        <dbReference type="ARBA" id="ARBA00023136"/>
    </source>
</evidence>
<dbReference type="GO" id="GO:0015421">
    <property type="term" value="F:ABC-type oligopeptide transporter activity"/>
    <property type="evidence" value="ECO:0007669"/>
    <property type="project" value="TreeGrafter"/>
</dbReference>
<gene>
    <name evidence="13" type="ORF">AAE3_LOCUS3272</name>
</gene>
<feature type="transmembrane region" description="Helical" evidence="10">
    <location>
        <begin position="164"/>
        <end position="181"/>
    </location>
</feature>
<dbReference type="PANTHER" id="PTHR43394">
    <property type="entry name" value="ATP-DEPENDENT PERMEASE MDL1, MITOCHONDRIAL"/>
    <property type="match status" value="1"/>
</dbReference>
<feature type="transmembrane region" description="Helical" evidence="10">
    <location>
        <begin position="264"/>
        <end position="285"/>
    </location>
</feature>
<comment type="caution">
    <text evidence="13">The sequence shown here is derived from an EMBL/GenBank/DDBJ whole genome shotgun (WGS) entry which is preliminary data.</text>
</comment>
<evidence type="ECO:0000313" key="13">
    <source>
        <dbReference type="EMBL" id="CAA7261014.1"/>
    </source>
</evidence>
<feature type="compositionally biased region" description="Polar residues" evidence="9">
    <location>
        <begin position="718"/>
        <end position="730"/>
    </location>
</feature>
<dbReference type="GO" id="GO:0005743">
    <property type="term" value="C:mitochondrial inner membrane"/>
    <property type="evidence" value="ECO:0007669"/>
    <property type="project" value="TreeGrafter"/>
</dbReference>
<feature type="transmembrane region" description="Helical" evidence="10">
    <location>
        <begin position="891"/>
        <end position="912"/>
    </location>
</feature>
<proteinExistence type="predicted"/>
<feature type="transmembrane region" description="Helical" evidence="10">
    <location>
        <begin position="187"/>
        <end position="207"/>
    </location>
</feature>
<dbReference type="PROSITE" id="PS50893">
    <property type="entry name" value="ABC_TRANSPORTER_2"/>
    <property type="match status" value="2"/>
</dbReference>
<feature type="transmembrane region" description="Helical" evidence="10">
    <location>
        <begin position="964"/>
        <end position="988"/>
    </location>
</feature>
<dbReference type="GO" id="GO:0090374">
    <property type="term" value="P:oligopeptide export from mitochondrion"/>
    <property type="evidence" value="ECO:0007669"/>
    <property type="project" value="TreeGrafter"/>
</dbReference>
<keyword evidence="14" id="KW-1185">Reference proteome</keyword>
<keyword evidence="2" id="KW-0813">Transport</keyword>
<dbReference type="InterPro" id="IPR036640">
    <property type="entry name" value="ABC1_TM_sf"/>
</dbReference>
<feature type="region of interest" description="Disordered" evidence="9">
    <location>
        <begin position="686"/>
        <end position="737"/>
    </location>
</feature>
<dbReference type="OrthoDB" id="6500128at2759"/>
<dbReference type="SMART" id="SM00382">
    <property type="entry name" value="AAA"/>
    <property type="match status" value="2"/>
</dbReference>
<dbReference type="GO" id="GO:0005886">
    <property type="term" value="C:plasma membrane"/>
    <property type="evidence" value="ECO:0007669"/>
    <property type="project" value="UniProtKB-SubCell"/>
</dbReference>
<dbReference type="InterPro" id="IPR017871">
    <property type="entry name" value="ABC_transporter-like_CS"/>
</dbReference>
<feature type="transmembrane region" description="Helical" evidence="10">
    <location>
        <begin position="305"/>
        <end position="327"/>
    </location>
</feature>
<sequence length="1411" mass="154944">MSQPRPSLRFLFTFLARRYLFLLVLPAIFSSVIAGGVAPFMTHVIGQAFDAFARFSVVANPAQEDKDELLRGVGVAAIELVALAAGSLALSSITSCLWIWIGETNVSALRKTVYDSISQKGLAWFDTHLGSTEDSPLGAAGLMAKFSRETDEVRTATSLTSGMLIQYLTTTLTCLVLAFLRSWQLTLVILSSVPALVLVQALSQGIANPLLAHERDQTGFAATIIERAASAIATVKAFNATNLEHTRASQVFDRLRLAARKLNAVWAFTSGISQFIVMSMFVQGFWFGSKLVREGKASAGDVMSVFWACLIASSNLQMCIPHFIVLAKGKFAMVSLLELIAPSRPDEGIRKIVPTKCSGSLALHNVTFAYPSRPTVPALSNVSLFLPAGDTTFIVGPSGCGKSTVAHLLQKMYEPQEGSVTLDECNFRTLDHTWIRSHVGCVGQQGTAGVVIFDEKSVFDNIAAAVWGNSSRRPTFGEVEEAARSALLHEFVRDLPEGYDTLLGGGAGVGLSGGQKQRLSIARARLRNPTVLILDEATSALDVTSRILVYEAIKRWRQHKTTIIITHDLSQIGTEDFVYVLKEGRVVEQGFRSDLEASIATPYSKVHGEFKNMMDSQREAGGFIPEKDAAPLTSSQNLRARFKLDERRVSRMPSFLTHQSMALRPLTFGTWMFDVIADITASKFQSANDNVPPLPSITEGDRRELDKYTRAPDRRRPSTTYAPSSFNLPASPSPAHTLHHKRYSLPSTPTSTTFTMNRRTSGVMDDKDFDAEKSTMERSAVTTRQARSTQGTVRMRWDGTRDAALSYIKVEKSHHFDETLTYDHADDLEQPRFWALMRAIYPLVPAKPLLFLGLLTCVLSGAMTPVFSYLLSRLLFEVSTGAQNVNTINRFGGLVLGIAAIDGLFLGLKYFVMETCGMFWVTKIRNNAWSRILSQDKKWFDKPTHSPARLVQVLVKDGDDARDLVSVVWGQFCVVIAMLGVGLIWAFVRGWQLTLAGLAIAPVFAITMVVQSKLVARCEVRNKRAREGVSKGYYDTIINIRGIRSMAFDGVFKSQFEAAADETLRTGVRGAFVEGCTYGVASGLIYLAEALLFYVGAVLLARGIYTYLQMIEVLNLVVFSVTIGSQLMAFTERIAKSVQATSDFDKFTHLNTDTYESCGALHPEIAGPIRMNNVKFCYHDRPTAPALRDVHLEIAPGECVAIVGASGSGKSTLISLLQRLYEPTSGSITIGGIDTRLIDVTHLRDHVSVVSQQPHLFDATIAENISYGHPSISLVDIRYAAKAANIHDFIMSLPGGYDTHLGENASLISGGQAQRLQIARALARPSRILVLDECTSSLDPENQADVLDAIRGAKCRRTTLMVTHKLEAMFMADRILVLHDGEIMEEGTYEKLMERKGIFAMLARGGEWVSD</sequence>
<feature type="compositionally biased region" description="Basic and acidic residues" evidence="9">
    <location>
        <begin position="699"/>
        <end position="716"/>
    </location>
</feature>
<keyword evidence="8 10" id="KW-0472">Membrane</keyword>
<feature type="domain" description="ABC transporter" evidence="11">
    <location>
        <begin position="361"/>
        <end position="608"/>
    </location>
</feature>
<dbReference type="FunFam" id="3.40.50.300:FF:000604">
    <property type="entry name" value="ABC transporter B family member 28"/>
    <property type="match status" value="1"/>
</dbReference>
<dbReference type="CDD" id="cd18577">
    <property type="entry name" value="ABC_6TM_Pgp_ABCB1_D1_like"/>
    <property type="match status" value="1"/>
</dbReference>
<evidence type="ECO:0000256" key="2">
    <source>
        <dbReference type="ARBA" id="ARBA00022448"/>
    </source>
</evidence>
<dbReference type="InterPro" id="IPR039421">
    <property type="entry name" value="Type_1_exporter"/>
</dbReference>
<feature type="domain" description="ABC transmembrane type-1" evidence="12">
    <location>
        <begin position="851"/>
        <end position="1111"/>
    </location>
</feature>
<organism evidence="13 14">
    <name type="scientific">Cyclocybe aegerita</name>
    <name type="common">Black poplar mushroom</name>
    <name type="synonym">Agrocybe aegerita</name>
    <dbReference type="NCBI Taxonomy" id="1973307"/>
    <lineage>
        <taxon>Eukaryota</taxon>
        <taxon>Fungi</taxon>
        <taxon>Dikarya</taxon>
        <taxon>Basidiomycota</taxon>
        <taxon>Agaricomycotina</taxon>
        <taxon>Agaricomycetes</taxon>
        <taxon>Agaricomycetidae</taxon>
        <taxon>Agaricales</taxon>
        <taxon>Agaricineae</taxon>
        <taxon>Bolbitiaceae</taxon>
        <taxon>Cyclocybe</taxon>
    </lineage>
</organism>
<evidence type="ECO:0000256" key="5">
    <source>
        <dbReference type="ARBA" id="ARBA00022741"/>
    </source>
</evidence>
<dbReference type="PROSITE" id="PS50929">
    <property type="entry name" value="ABC_TM1F"/>
    <property type="match status" value="2"/>
</dbReference>
<feature type="transmembrane region" description="Helical" evidence="10">
    <location>
        <begin position="849"/>
        <end position="871"/>
    </location>
</feature>
<feature type="domain" description="ABC transporter" evidence="11">
    <location>
        <begin position="1169"/>
        <end position="1405"/>
    </location>
</feature>
<dbReference type="FunFam" id="3.40.50.300:FF:000221">
    <property type="entry name" value="Multidrug ABC transporter ATP-binding protein"/>
    <property type="match status" value="1"/>
</dbReference>
<dbReference type="Gene3D" id="1.20.1560.10">
    <property type="entry name" value="ABC transporter type 1, transmembrane domain"/>
    <property type="match status" value="3"/>
</dbReference>
<feature type="transmembrane region" description="Helical" evidence="10">
    <location>
        <begin position="1084"/>
        <end position="1105"/>
    </location>
</feature>
<dbReference type="CDD" id="cd18578">
    <property type="entry name" value="ABC_6TM_Pgp_ABCB1_D2_like"/>
    <property type="match status" value="1"/>
</dbReference>
<protein>
    <recommendedName>
        <fullName evidence="15">P-loop containing nucleoside triphosphate hydrolase protein</fullName>
    </recommendedName>
</protein>
<feature type="domain" description="ABC transmembrane type-1" evidence="12">
    <location>
        <begin position="27"/>
        <end position="328"/>
    </location>
</feature>
<dbReference type="InterPro" id="IPR003593">
    <property type="entry name" value="AAA+_ATPase"/>
</dbReference>
<evidence type="ECO:0000256" key="4">
    <source>
        <dbReference type="ARBA" id="ARBA00022692"/>
    </source>
</evidence>
<feature type="transmembrane region" description="Helical" evidence="10">
    <location>
        <begin position="994"/>
        <end position="1016"/>
    </location>
</feature>
<evidence type="ECO:0000256" key="10">
    <source>
        <dbReference type="SAM" id="Phobius"/>
    </source>
</evidence>
<dbReference type="PANTHER" id="PTHR43394:SF15">
    <property type="entry name" value="ALPHA-FACTOR-TRANSPORTING ATPASE"/>
    <property type="match status" value="1"/>
</dbReference>
<dbReference type="PROSITE" id="PS00211">
    <property type="entry name" value="ABC_TRANSPORTER_1"/>
    <property type="match status" value="1"/>
</dbReference>
<evidence type="ECO:0000256" key="9">
    <source>
        <dbReference type="SAM" id="MobiDB-lite"/>
    </source>
</evidence>
<dbReference type="InterPro" id="IPR027417">
    <property type="entry name" value="P-loop_NTPase"/>
</dbReference>
<evidence type="ECO:0000256" key="6">
    <source>
        <dbReference type="ARBA" id="ARBA00022840"/>
    </source>
</evidence>
<dbReference type="GO" id="GO:0016887">
    <property type="term" value="F:ATP hydrolysis activity"/>
    <property type="evidence" value="ECO:0007669"/>
    <property type="project" value="InterPro"/>
</dbReference>
<keyword evidence="6" id="KW-0067">ATP-binding</keyword>
<dbReference type="SUPFAM" id="SSF90123">
    <property type="entry name" value="ABC transporter transmembrane region"/>
    <property type="match status" value="2"/>
</dbReference>
<keyword evidence="3" id="KW-1003">Cell membrane</keyword>
<evidence type="ECO:0000259" key="12">
    <source>
        <dbReference type="PROSITE" id="PS50929"/>
    </source>
</evidence>
<evidence type="ECO:0000256" key="1">
    <source>
        <dbReference type="ARBA" id="ARBA00004651"/>
    </source>
</evidence>
<dbReference type="InterPro" id="IPR011527">
    <property type="entry name" value="ABC1_TM_dom"/>
</dbReference>
<feature type="transmembrane region" description="Helical" evidence="10">
    <location>
        <begin position="80"/>
        <end position="101"/>
    </location>
</feature>